<protein>
    <submittedName>
        <fullName evidence="2">Uncharacterized protein</fullName>
    </submittedName>
</protein>
<name>A0A4Z0NX81_9HYPH</name>
<feature type="compositionally biased region" description="Low complexity" evidence="1">
    <location>
        <begin position="130"/>
        <end position="143"/>
    </location>
</feature>
<feature type="region of interest" description="Disordered" evidence="1">
    <location>
        <begin position="1"/>
        <end position="49"/>
    </location>
</feature>
<feature type="region of interest" description="Disordered" evidence="1">
    <location>
        <begin position="62"/>
        <end position="143"/>
    </location>
</feature>
<feature type="compositionally biased region" description="Polar residues" evidence="1">
    <location>
        <begin position="1"/>
        <end position="14"/>
    </location>
</feature>
<evidence type="ECO:0000256" key="1">
    <source>
        <dbReference type="SAM" id="MobiDB-lite"/>
    </source>
</evidence>
<dbReference type="RefSeq" id="WP_135412743.1">
    <property type="nucleotide sequence ID" value="NZ_SRLB01000001.1"/>
</dbReference>
<dbReference type="Proteomes" id="UP000297535">
    <property type="component" value="Unassembled WGS sequence"/>
</dbReference>
<comment type="caution">
    <text evidence="2">The sequence shown here is derived from an EMBL/GenBank/DDBJ whole genome shotgun (WGS) entry which is preliminary data.</text>
</comment>
<evidence type="ECO:0000313" key="2">
    <source>
        <dbReference type="EMBL" id="TGE02548.1"/>
    </source>
</evidence>
<keyword evidence="3" id="KW-1185">Reference proteome</keyword>
<proteinExistence type="predicted"/>
<sequence length="193" mass="18915">MTTLSASGTATQPLGSPPVNAPKSGAHKQRLLDRISAQQQSGALSDTDAGALASAVQDIDQAMQGASGSGGGNRLDPSQARSRMDDLIGAEVDKGTLTSGQATTLKSLLSSHKPSGPGDPEGAGGPPPADAAEGTAATADTSSATAASASDLLSSFLKQLQDAQSLTQASGYGATGSGVAATTSQAAVFDFRV</sequence>
<feature type="compositionally biased region" description="Basic and acidic residues" evidence="1">
    <location>
        <begin position="82"/>
        <end position="94"/>
    </location>
</feature>
<gene>
    <name evidence="2" type="ORF">EU555_01930</name>
</gene>
<evidence type="ECO:0000313" key="3">
    <source>
        <dbReference type="Proteomes" id="UP000297535"/>
    </source>
</evidence>
<accession>A0A4Z0NX81</accession>
<dbReference type="AlphaFoldDB" id="A0A4Z0NX81"/>
<dbReference type="EMBL" id="SRLB01000001">
    <property type="protein sequence ID" value="TGE02548.1"/>
    <property type="molecule type" value="Genomic_DNA"/>
</dbReference>
<dbReference type="OrthoDB" id="8004409at2"/>
<organism evidence="2 3">
    <name type="scientific">Methylobacterium nonmethylotrophicum</name>
    <dbReference type="NCBI Taxonomy" id="1141884"/>
    <lineage>
        <taxon>Bacteria</taxon>
        <taxon>Pseudomonadati</taxon>
        <taxon>Pseudomonadota</taxon>
        <taxon>Alphaproteobacteria</taxon>
        <taxon>Hyphomicrobiales</taxon>
        <taxon>Methylobacteriaceae</taxon>
        <taxon>Methylobacterium</taxon>
    </lineage>
</organism>
<feature type="compositionally biased region" description="Polar residues" evidence="1">
    <location>
        <begin position="96"/>
        <end position="113"/>
    </location>
</feature>
<reference evidence="2 3" key="1">
    <citation type="submission" date="2019-04" db="EMBL/GenBank/DDBJ databases">
        <authorList>
            <person name="Feng G."/>
            <person name="Zhu H."/>
        </authorList>
    </citation>
    <scope>NUCLEOTIDE SEQUENCE [LARGE SCALE GENOMIC DNA]</scope>
    <source>
        <strain evidence="2 3">6HR-1</strain>
    </source>
</reference>